<gene>
    <name evidence="2" type="ORF">FDZ14_28425</name>
</gene>
<dbReference type="EMBL" id="CP045273">
    <property type="protein sequence ID" value="QJX80033.1"/>
    <property type="molecule type" value="Genomic_DNA"/>
</dbReference>
<sequence>MSELMNVNGYLLDENKNPRLSRVVTYNKETLKNKKLQEKENAKNKNQDQGNKNDSMHKMVKKVDGCGANRRKGEAANVRKEFSLPEKERKKKELLDAVQKLSTVDRTIDLDSEIDSMEDTRINRRKSKASLFAIIAKELLQALTNSKKKAGVLNK</sequence>
<feature type="compositionally biased region" description="Basic and acidic residues" evidence="1">
    <location>
        <begin position="71"/>
        <end position="81"/>
    </location>
</feature>
<evidence type="ECO:0000256" key="1">
    <source>
        <dbReference type="SAM" id="MobiDB-lite"/>
    </source>
</evidence>
<geneLocation type="plasmid" evidence="3">
    <name>pfdu301a</name>
</geneLocation>
<organism evidence="2 3">
    <name type="scientific">Priestia megaterium</name>
    <name type="common">Bacillus megaterium</name>
    <dbReference type="NCBI Taxonomy" id="1404"/>
    <lineage>
        <taxon>Bacteria</taxon>
        <taxon>Bacillati</taxon>
        <taxon>Bacillota</taxon>
        <taxon>Bacilli</taxon>
        <taxon>Bacillales</taxon>
        <taxon>Bacillaceae</taxon>
        <taxon>Priestia</taxon>
    </lineage>
</organism>
<feature type="compositionally biased region" description="Basic and acidic residues" evidence="1">
    <location>
        <begin position="54"/>
        <end position="64"/>
    </location>
</feature>
<proteinExistence type="predicted"/>
<accession>A0A6M6DYM8</accession>
<name>A0A6M6DYM8_PRIMG</name>
<keyword evidence="2" id="KW-0614">Plasmid</keyword>
<dbReference type="RefSeq" id="WP_171778017.1">
    <property type="nucleotide sequence ID" value="NZ_CP045273.1"/>
</dbReference>
<dbReference type="Proteomes" id="UP000501076">
    <property type="component" value="Plasmid pFDU301A"/>
</dbReference>
<dbReference type="AlphaFoldDB" id="A0A6M6DYM8"/>
<protein>
    <submittedName>
        <fullName evidence="2">Uncharacterized protein</fullName>
    </submittedName>
</protein>
<evidence type="ECO:0000313" key="3">
    <source>
        <dbReference type="Proteomes" id="UP000501076"/>
    </source>
</evidence>
<feature type="compositionally biased region" description="Basic and acidic residues" evidence="1">
    <location>
        <begin position="31"/>
        <end position="46"/>
    </location>
</feature>
<evidence type="ECO:0000313" key="2">
    <source>
        <dbReference type="EMBL" id="QJX80033.1"/>
    </source>
</evidence>
<feature type="region of interest" description="Disordered" evidence="1">
    <location>
        <begin position="31"/>
        <end position="81"/>
    </location>
</feature>
<reference evidence="2 3" key="1">
    <citation type="submission" date="2019-10" db="EMBL/GenBank/DDBJ databases">
        <title>Complete genome sequences for adaption low water activity.</title>
        <authorList>
            <person name="Zhao L."/>
            <person name="Zhong J."/>
        </authorList>
    </citation>
    <scope>NUCLEOTIDE SEQUENCE [LARGE SCALE GENOMIC DNA]</scope>
    <source>
        <strain evidence="2 3">FDU301</strain>
        <plasmid evidence="3">pfdu301a</plasmid>
    </source>
</reference>